<comment type="caution">
    <text evidence="1">The sequence shown here is derived from an EMBL/GenBank/DDBJ whole genome shotgun (WGS) entry which is preliminary data.</text>
</comment>
<protein>
    <submittedName>
        <fullName evidence="1">Uncharacterized protein</fullName>
    </submittedName>
</protein>
<keyword evidence="2" id="KW-1185">Reference proteome</keyword>
<sequence length="674" mass="72840">MSTTDALTATLSAAASAITTVATATASSTDAKKNSTDKVIGVCLALGSGVLIGTSFVVKKKGLIAATAKAGNVAGEGHAYLKNWLWWVGMSMMIVGEICNFVAFAFTEALLITPLGAITIVVCAVLSKFFLNESLTFFGWMGCILCILGATILALNAPETQSVTTVTQLQKVWVSPAGVCLIASAVLAFYFGPRYGKKNMFVYITICSLIGGLSVSTLQGVGASILTSIRGDNQFKHWFLYVVTAFTVVTLLTEPSNCSTPRWILYQGLKTSAVSLITMVLGFLVTCFGITVLQMSKVDPKHFNQLDRRSTMLLEASRSPTEEAEKHEISAIEEPGMDALRGGFGTIGSILRARSVTRMNSMSSTQGGGLPFSNSGRDGIPRYQLSDAPIHDDTAEEIALKSMSMSFQPFAPRSRNPTLKFDDQDVVHQYDRTGHEDAIHTARMHASDGHIEYGESRRTASDAHHIPLKSPHADKTGGHSFFAARPFKSFRRRVSVQSEEDELANVPLTPATPHGILDTHTTTIHLPSRGTSPMDTTNSRASFNTLLNKFVATEGPDLRLNPGRRGSKETDDMKRGGAHRGTKDYPHLKKSAAEQELEERRGLVGDADQSFGVDEEERDERVSSPLSMTSVERAEVLGAAVTRRLPNIPTSGENRDVNVSGYPPSRPRDSGDIV</sequence>
<gene>
    <name evidence="1" type="ORF">QFC21_004611</name>
</gene>
<proteinExistence type="predicted"/>
<accession>A0ACC2VI89</accession>
<dbReference type="Proteomes" id="UP001227268">
    <property type="component" value="Unassembled WGS sequence"/>
</dbReference>
<name>A0ACC2VI89_9TREE</name>
<evidence type="ECO:0000313" key="1">
    <source>
        <dbReference type="EMBL" id="KAJ9098282.1"/>
    </source>
</evidence>
<dbReference type="EMBL" id="JASBWT010000015">
    <property type="protein sequence ID" value="KAJ9098282.1"/>
    <property type="molecule type" value="Genomic_DNA"/>
</dbReference>
<evidence type="ECO:0000313" key="2">
    <source>
        <dbReference type="Proteomes" id="UP001227268"/>
    </source>
</evidence>
<organism evidence="1 2">
    <name type="scientific">Naganishia friedmannii</name>
    <dbReference type="NCBI Taxonomy" id="89922"/>
    <lineage>
        <taxon>Eukaryota</taxon>
        <taxon>Fungi</taxon>
        <taxon>Dikarya</taxon>
        <taxon>Basidiomycota</taxon>
        <taxon>Agaricomycotina</taxon>
        <taxon>Tremellomycetes</taxon>
        <taxon>Filobasidiales</taxon>
        <taxon>Filobasidiaceae</taxon>
        <taxon>Naganishia</taxon>
    </lineage>
</organism>
<reference evidence="1" key="1">
    <citation type="submission" date="2023-04" db="EMBL/GenBank/DDBJ databases">
        <title>Draft Genome sequencing of Naganishia species isolated from polar environments using Oxford Nanopore Technology.</title>
        <authorList>
            <person name="Leo P."/>
            <person name="Venkateswaran K."/>
        </authorList>
    </citation>
    <scope>NUCLEOTIDE SEQUENCE</scope>
    <source>
        <strain evidence="1">MNA-CCFEE 5423</strain>
    </source>
</reference>